<evidence type="ECO:0000256" key="5">
    <source>
        <dbReference type="ARBA" id="ARBA00022490"/>
    </source>
</evidence>
<dbReference type="InterPro" id="IPR020624">
    <property type="entry name" value="Schiff_base-form_aldolases_CS"/>
</dbReference>
<dbReference type="HAMAP" id="MF_00418">
    <property type="entry name" value="DapA"/>
    <property type="match status" value="1"/>
</dbReference>
<feature type="binding site" evidence="12 15">
    <location>
        <position position="204"/>
    </location>
    <ligand>
        <name>pyruvate</name>
        <dbReference type="ChEBI" id="CHEBI:15361"/>
    </ligand>
</feature>
<evidence type="ECO:0000256" key="8">
    <source>
        <dbReference type="ARBA" id="ARBA00023154"/>
    </source>
</evidence>
<proteinExistence type="inferred from homology"/>
<evidence type="ECO:0000256" key="14">
    <source>
        <dbReference type="PIRSR" id="PIRSR001365-1"/>
    </source>
</evidence>
<comment type="caution">
    <text evidence="16">The sequence shown here is derived from an EMBL/GenBank/DDBJ whole genome shotgun (WGS) entry which is preliminary data.</text>
</comment>
<evidence type="ECO:0000256" key="9">
    <source>
        <dbReference type="ARBA" id="ARBA00023239"/>
    </source>
</evidence>
<dbReference type="GO" id="GO:0008840">
    <property type="term" value="F:4-hydroxy-tetrahydrodipicolinate synthase activity"/>
    <property type="evidence" value="ECO:0007669"/>
    <property type="project" value="UniProtKB-UniRule"/>
</dbReference>
<keyword evidence="6 12" id="KW-0028">Amino-acid biosynthesis</keyword>
<dbReference type="PANTHER" id="PTHR12128:SF66">
    <property type="entry name" value="4-HYDROXY-2-OXOGLUTARATE ALDOLASE, MITOCHONDRIAL"/>
    <property type="match status" value="1"/>
</dbReference>
<dbReference type="SMART" id="SM01130">
    <property type="entry name" value="DHDPS"/>
    <property type="match status" value="1"/>
</dbReference>
<dbReference type="AlphaFoldDB" id="A0A5C5U4T8"/>
<comment type="subcellular location">
    <subcellularLocation>
        <location evidence="12">Cytoplasm</location>
    </subcellularLocation>
</comment>
<dbReference type="InterPro" id="IPR020625">
    <property type="entry name" value="Schiff_base-form_aldolases_AS"/>
</dbReference>
<evidence type="ECO:0000256" key="13">
    <source>
        <dbReference type="PIRNR" id="PIRNR001365"/>
    </source>
</evidence>
<dbReference type="Gene3D" id="3.20.20.70">
    <property type="entry name" value="Aldolase class I"/>
    <property type="match status" value="1"/>
</dbReference>
<dbReference type="SUPFAM" id="SSF51569">
    <property type="entry name" value="Aldolase"/>
    <property type="match status" value="1"/>
</dbReference>
<comment type="similarity">
    <text evidence="3 12 13">Belongs to the DapA family.</text>
</comment>
<evidence type="ECO:0000256" key="10">
    <source>
        <dbReference type="ARBA" id="ARBA00023270"/>
    </source>
</evidence>
<keyword evidence="10 12" id="KW-0704">Schiff base</keyword>
<dbReference type="Pfam" id="PF00701">
    <property type="entry name" value="DHDPS"/>
    <property type="match status" value="1"/>
</dbReference>
<keyword evidence="17" id="KW-1185">Reference proteome</keyword>
<comment type="caution">
    <text evidence="12">Was originally thought to be a dihydrodipicolinate synthase (DHDPS), catalyzing the condensation of (S)-aspartate-beta-semialdehyde [(S)-ASA] and pyruvate to dihydrodipicolinate (DHDP). However, it was shown in E.coli that the product of the enzymatic reaction is not dihydrodipicolinate but in fact (4S)-4-hydroxy-2,3,4,5-tetrahydro-(2S)-dipicolinic acid (HTPA), and that the consecutive dehydration reaction leading to DHDP is not spontaneous but catalyzed by DapB.</text>
</comment>
<dbReference type="GO" id="GO:0005829">
    <property type="term" value="C:cytosol"/>
    <property type="evidence" value="ECO:0007669"/>
    <property type="project" value="TreeGrafter"/>
</dbReference>
<evidence type="ECO:0000256" key="12">
    <source>
        <dbReference type="HAMAP-Rule" id="MF_00418"/>
    </source>
</evidence>
<dbReference type="NCBIfam" id="TIGR00674">
    <property type="entry name" value="dapA"/>
    <property type="match status" value="1"/>
</dbReference>
<dbReference type="RefSeq" id="WP_146311029.1">
    <property type="nucleotide sequence ID" value="NZ_VOHE01000002.1"/>
</dbReference>
<protein>
    <recommendedName>
        <fullName evidence="4 12">4-hydroxy-tetrahydrodipicolinate synthase</fullName>
        <shortName evidence="12">HTPA synthase</shortName>
        <ecNumber evidence="4 12">4.3.3.7</ecNumber>
    </recommendedName>
</protein>
<feature type="binding site" evidence="12 15">
    <location>
        <position position="46"/>
    </location>
    <ligand>
        <name>pyruvate</name>
        <dbReference type="ChEBI" id="CHEBI:15361"/>
    </ligand>
</feature>
<keyword evidence="9 12" id="KW-0456">Lyase</keyword>
<dbReference type="InterPro" id="IPR005263">
    <property type="entry name" value="DapA"/>
</dbReference>
<reference evidence="16 17" key="1">
    <citation type="submission" date="2019-07" db="EMBL/GenBank/DDBJ databases">
        <title>Luteimonas sp. YD-1 nov., isolated from acidic soil.</title>
        <authorList>
            <person name="Zhou J."/>
        </authorList>
    </citation>
    <scope>NUCLEOTIDE SEQUENCE [LARGE SCALE GENOMIC DNA]</scope>
    <source>
        <strain evidence="16 17">YD-1</strain>
    </source>
</reference>
<dbReference type="EMBL" id="VOHE01000002">
    <property type="protein sequence ID" value="TWT20502.1"/>
    <property type="molecule type" value="Genomic_DNA"/>
</dbReference>
<evidence type="ECO:0000313" key="17">
    <source>
        <dbReference type="Proteomes" id="UP000315949"/>
    </source>
</evidence>
<comment type="function">
    <text evidence="1 12">Catalyzes the condensation of (S)-aspartate-beta-semialdehyde [(S)-ASA] and pyruvate to 4-hydroxy-tetrahydrodipicolinate (HTPA).</text>
</comment>
<dbReference type="UniPathway" id="UPA00034">
    <property type="reaction ID" value="UER00017"/>
</dbReference>
<keyword evidence="8 12" id="KW-0457">Lysine biosynthesis</keyword>
<dbReference type="InterPro" id="IPR013785">
    <property type="entry name" value="Aldolase_TIM"/>
</dbReference>
<feature type="site" description="Part of a proton relay during catalysis" evidence="12">
    <location>
        <position position="108"/>
    </location>
</feature>
<feature type="site" description="Part of a proton relay during catalysis" evidence="12">
    <location>
        <position position="45"/>
    </location>
</feature>
<feature type="active site" description="Schiff-base intermediate with substrate" evidence="12 14">
    <location>
        <position position="162"/>
    </location>
</feature>
<comment type="subunit">
    <text evidence="12">Homotetramer; dimer of dimers.</text>
</comment>
<organism evidence="16 17">
    <name type="scientific">Luteimonas wenzhouensis</name>
    <dbReference type="NCBI Taxonomy" id="2599615"/>
    <lineage>
        <taxon>Bacteria</taxon>
        <taxon>Pseudomonadati</taxon>
        <taxon>Pseudomonadota</taxon>
        <taxon>Gammaproteobacteria</taxon>
        <taxon>Lysobacterales</taxon>
        <taxon>Lysobacteraceae</taxon>
        <taxon>Luteimonas</taxon>
    </lineage>
</organism>
<dbReference type="PROSITE" id="PS00666">
    <property type="entry name" value="DHDPS_2"/>
    <property type="match status" value="1"/>
</dbReference>
<sequence>MRLSGSITALATPFTLAGELDLDAWRRLLLAQLSGGTGALVVAGSTGEAASLRDAEYEALLRTAVEVAGGRVPVLAGTGHTATARTIEATRRAAALGADAALVVTPPYARPTQSGLLAHFRAVADEGGLPVVMYNVPPRTGCDLQPSTVAGLAGHPRIAGVKEAVSDPRRLQEWLALRSDGFAVLCGDDASAAAAMLGGADGVVSVVSNVVPGAMRRLCELALAGRREEALAWDARLQPLYAFASVEPNPIPVKALLQRLGFGTGLRLPLTPLSDAHHAAAARMAAAAEAIERSLRDPLAA</sequence>
<evidence type="ECO:0000256" key="11">
    <source>
        <dbReference type="ARBA" id="ARBA00047836"/>
    </source>
</evidence>
<comment type="catalytic activity">
    <reaction evidence="11 12">
        <text>L-aspartate 4-semialdehyde + pyruvate = (2S,4S)-4-hydroxy-2,3,4,5-tetrahydrodipicolinate + H2O + H(+)</text>
        <dbReference type="Rhea" id="RHEA:34171"/>
        <dbReference type="ChEBI" id="CHEBI:15361"/>
        <dbReference type="ChEBI" id="CHEBI:15377"/>
        <dbReference type="ChEBI" id="CHEBI:15378"/>
        <dbReference type="ChEBI" id="CHEBI:67139"/>
        <dbReference type="ChEBI" id="CHEBI:537519"/>
        <dbReference type="EC" id="4.3.3.7"/>
    </reaction>
</comment>
<dbReference type="PIRSF" id="PIRSF001365">
    <property type="entry name" value="DHDPS"/>
    <property type="match status" value="1"/>
</dbReference>
<dbReference type="GO" id="GO:0009089">
    <property type="term" value="P:lysine biosynthetic process via diaminopimelate"/>
    <property type="evidence" value="ECO:0007669"/>
    <property type="project" value="UniProtKB-UniRule"/>
</dbReference>
<evidence type="ECO:0000256" key="1">
    <source>
        <dbReference type="ARBA" id="ARBA00003294"/>
    </source>
</evidence>
<dbReference type="InterPro" id="IPR002220">
    <property type="entry name" value="DapA-like"/>
</dbReference>
<dbReference type="PROSITE" id="PS00665">
    <property type="entry name" value="DHDPS_1"/>
    <property type="match status" value="1"/>
</dbReference>
<evidence type="ECO:0000313" key="16">
    <source>
        <dbReference type="EMBL" id="TWT20502.1"/>
    </source>
</evidence>
<dbReference type="EC" id="4.3.3.7" evidence="4 12"/>
<keyword evidence="7 12" id="KW-0220">Diaminopimelate biosynthesis</keyword>
<dbReference type="PRINTS" id="PR00146">
    <property type="entry name" value="DHPICSNTHASE"/>
</dbReference>
<keyword evidence="5 12" id="KW-0963">Cytoplasm</keyword>
<dbReference type="PANTHER" id="PTHR12128">
    <property type="entry name" value="DIHYDRODIPICOLINATE SYNTHASE"/>
    <property type="match status" value="1"/>
</dbReference>
<dbReference type="GO" id="GO:0019877">
    <property type="term" value="P:diaminopimelate biosynthetic process"/>
    <property type="evidence" value="ECO:0007669"/>
    <property type="project" value="UniProtKB-UniRule"/>
</dbReference>
<feature type="active site" description="Proton donor/acceptor" evidence="12 14">
    <location>
        <position position="134"/>
    </location>
</feature>
<gene>
    <name evidence="12" type="primary">dapA</name>
    <name evidence="16" type="ORF">FQY79_03940</name>
</gene>
<accession>A0A5C5U4T8</accession>
<dbReference type="Proteomes" id="UP000315949">
    <property type="component" value="Unassembled WGS sequence"/>
</dbReference>
<evidence type="ECO:0000256" key="3">
    <source>
        <dbReference type="ARBA" id="ARBA00007592"/>
    </source>
</evidence>
<dbReference type="CDD" id="cd00950">
    <property type="entry name" value="DHDPS"/>
    <property type="match status" value="1"/>
</dbReference>
<comment type="pathway">
    <text evidence="2 12">Amino-acid biosynthesis; L-lysine biosynthesis via DAP pathway; (S)-tetrahydrodipicolinate from L-aspartate: step 3/4.</text>
</comment>
<evidence type="ECO:0000256" key="4">
    <source>
        <dbReference type="ARBA" id="ARBA00012086"/>
    </source>
</evidence>
<evidence type="ECO:0000256" key="15">
    <source>
        <dbReference type="PIRSR" id="PIRSR001365-2"/>
    </source>
</evidence>
<evidence type="ECO:0000256" key="2">
    <source>
        <dbReference type="ARBA" id="ARBA00005120"/>
    </source>
</evidence>
<dbReference type="OrthoDB" id="9782828at2"/>
<evidence type="ECO:0000256" key="6">
    <source>
        <dbReference type="ARBA" id="ARBA00022605"/>
    </source>
</evidence>
<name>A0A5C5U4T8_9GAMM</name>
<evidence type="ECO:0000256" key="7">
    <source>
        <dbReference type="ARBA" id="ARBA00022915"/>
    </source>
</evidence>